<sequence>MSDADWAFWDSWMRAQRRMEREVDRALQQDFDISKSEFGILVTLRAAPGGAMRVTELAESLGWEKGRVAHLLTRMEARGFLEREEAGAAGRRTGITLTAVGAERVDRAVLGHGRVIRRLVLDRLAPDQVQAISAWSRAMTGDGSE</sequence>
<dbReference type="InterPro" id="IPR036390">
    <property type="entry name" value="WH_DNA-bd_sf"/>
</dbReference>
<dbReference type="Pfam" id="PF12802">
    <property type="entry name" value="MarR_2"/>
    <property type="match status" value="1"/>
</dbReference>
<dbReference type="SUPFAM" id="SSF46785">
    <property type="entry name" value="Winged helix' DNA-binding domain"/>
    <property type="match status" value="1"/>
</dbReference>
<dbReference type="InterPro" id="IPR036388">
    <property type="entry name" value="WH-like_DNA-bd_sf"/>
</dbReference>
<protein>
    <submittedName>
        <fullName evidence="2">MarR family transcriptional regulator</fullName>
    </submittedName>
</protein>
<evidence type="ECO:0000313" key="3">
    <source>
        <dbReference type="Proteomes" id="UP000265742"/>
    </source>
</evidence>
<accession>A0A3A1U443</accession>
<name>A0A3A1U443_9MICO</name>
<keyword evidence="3" id="KW-1185">Reference proteome</keyword>
<dbReference type="Proteomes" id="UP000265742">
    <property type="component" value="Unassembled WGS sequence"/>
</dbReference>
<dbReference type="Gene3D" id="1.10.10.10">
    <property type="entry name" value="Winged helix-like DNA-binding domain superfamily/Winged helix DNA-binding domain"/>
    <property type="match status" value="1"/>
</dbReference>
<reference evidence="3" key="1">
    <citation type="submission" date="2018-09" db="EMBL/GenBank/DDBJ databases">
        <authorList>
            <person name="Kim I."/>
        </authorList>
    </citation>
    <scope>NUCLEOTIDE SEQUENCE [LARGE SCALE GENOMIC DNA]</scope>
    <source>
        <strain evidence="3">DD4a</strain>
    </source>
</reference>
<dbReference type="PROSITE" id="PS50995">
    <property type="entry name" value="HTH_MARR_2"/>
    <property type="match status" value="1"/>
</dbReference>
<dbReference type="PANTHER" id="PTHR33164:SF99">
    <property type="entry name" value="MARR FAMILY REGULATORY PROTEIN"/>
    <property type="match status" value="1"/>
</dbReference>
<dbReference type="GO" id="GO:0006950">
    <property type="term" value="P:response to stress"/>
    <property type="evidence" value="ECO:0007669"/>
    <property type="project" value="TreeGrafter"/>
</dbReference>
<dbReference type="GO" id="GO:0003700">
    <property type="term" value="F:DNA-binding transcription factor activity"/>
    <property type="evidence" value="ECO:0007669"/>
    <property type="project" value="InterPro"/>
</dbReference>
<dbReference type="PANTHER" id="PTHR33164">
    <property type="entry name" value="TRANSCRIPTIONAL REGULATOR, MARR FAMILY"/>
    <property type="match status" value="1"/>
</dbReference>
<feature type="domain" description="HTH marR-type" evidence="1">
    <location>
        <begin position="1"/>
        <end position="141"/>
    </location>
</feature>
<gene>
    <name evidence="2" type="ORF">D1781_02070</name>
</gene>
<proteinExistence type="predicted"/>
<dbReference type="EMBL" id="QXTG01000001">
    <property type="protein sequence ID" value="RIX31321.1"/>
    <property type="molecule type" value="Genomic_DNA"/>
</dbReference>
<dbReference type="AlphaFoldDB" id="A0A3A1U443"/>
<dbReference type="SMART" id="SM00347">
    <property type="entry name" value="HTH_MARR"/>
    <property type="match status" value="1"/>
</dbReference>
<organism evidence="2 3">
    <name type="scientific">Amnibacterium setariae</name>
    <dbReference type="NCBI Taxonomy" id="2306585"/>
    <lineage>
        <taxon>Bacteria</taxon>
        <taxon>Bacillati</taxon>
        <taxon>Actinomycetota</taxon>
        <taxon>Actinomycetes</taxon>
        <taxon>Micrococcales</taxon>
        <taxon>Microbacteriaceae</taxon>
        <taxon>Amnibacterium</taxon>
    </lineage>
</organism>
<evidence type="ECO:0000259" key="1">
    <source>
        <dbReference type="PROSITE" id="PS50995"/>
    </source>
</evidence>
<dbReference type="OrthoDB" id="8635520at2"/>
<dbReference type="InterPro" id="IPR039422">
    <property type="entry name" value="MarR/SlyA-like"/>
</dbReference>
<dbReference type="InterPro" id="IPR000835">
    <property type="entry name" value="HTH_MarR-typ"/>
</dbReference>
<evidence type="ECO:0000313" key="2">
    <source>
        <dbReference type="EMBL" id="RIX31321.1"/>
    </source>
</evidence>
<comment type="caution">
    <text evidence="2">The sequence shown here is derived from an EMBL/GenBank/DDBJ whole genome shotgun (WGS) entry which is preliminary data.</text>
</comment>